<evidence type="ECO:0000313" key="1">
    <source>
        <dbReference type="EMBL" id="KAJ1670332.1"/>
    </source>
</evidence>
<protein>
    <submittedName>
        <fullName evidence="1">Uncharacterized protein</fullName>
    </submittedName>
</protein>
<dbReference type="EMBL" id="JAMZIH010009324">
    <property type="protein sequence ID" value="KAJ1670332.1"/>
    <property type="molecule type" value="Genomic_DNA"/>
</dbReference>
<feature type="non-terminal residue" evidence="1">
    <location>
        <position position="213"/>
    </location>
</feature>
<keyword evidence="2" id="KW-1185">Reference proteome</keyword>
<dbReference type="Proteomes" id="UP001145114">
    <property type="component" value="Unassembled WGS sequence"/>
</dbReference>
<organism evidence="1 2">
    <name type="scientific">Spiromyces aspiralis</name>
    <dbReference type="NCBI Taxonomy" id="68401"/>
    <lineage>
        <taxon>Eukaryota</taxon>
        <taxon>Fungi</taxon>
        <taxon>Fungi incertae sedis</taxon>
        <taxon>Zoopagomycota</taxon>
        <taxon>Kickxellomycotina</taxon>
        <taxon>Kickxellomycetes</taxon>
        <taxon>Kickxellales</taxon>
        <taxon>Kickxellaceae</taxon>
        <taxon>Spiromyces</taxon>
    </lineage>
</organism>
<reference evidence="1" key="1">
    <citation type="submission" date="2022-06" db="EMBL/GenBank/DDBJ databases">
        <title>Phylogenomic reconstructions and comparative analyses of Kickxellomycotina fungi.</title>
        <authorList>
            <person name="Reynolds N.K."/>
            <person name="Stajich J.E."/>
            <person name="Barry K."/>
            <person name="Grigoriev I.V."/>
            <person name="Crous P."/>
            <person name="Smith M.E."/>
        </authorList>
    </citation>
    <scope>NUCLEOTIDE SEQUENCE</scope>
    <source>
        <strain evidence="1">RSA 2271</strain>
    </source>
</reference>
<sequence length="213" mass="24583">MQSRFDIQNCSVKSALPDDLSWGLMTLAESFYSWIVPQHMHGKAMLDLVISLITQHVIILANNEEELREMSMWFTRFDEETLREILAINKEEDNSDDNENEGDGGIYNKGDYPDSWYRGHSAIKYVLKELGQRQADAMLLSINDMLAKYPLQDTIDEVLKTLRWIVMSDLLATPADMPLLLRQQVGLLHRHRWISSVDEASRRPLFGSAQQQQ</sequence>
<comment type="caution">
    <text evidence="1">The sequence shown here is derived from an EMBL/GenBank/DDBJ whole genome shotgun (WGS) entry which is preliminary data.</text>
</comment>
<name>A0ACC1H6N0_9FUNG</name>
<gene>
    <name evidence="1" type="ORF">EV182_008279</name>
</gene>
<proteinExistence type="predicted"/>
<evidence type="ECO:0000313" key="2">
    <source>
        <dbReference type="Proteomes" id="UP001145114"/>
    </source>
</evidence>
<accession>A0ACC1H6N0</accession>